<name>A0A6C0CU81_9ZZZZ</name>
<keyword evidence="1" id="KW-0812">Transmembrane</keyword>
<accession>A0A6C0CU81</accession>
<evidence type="ECO:0000313" key="2">
    <source>
        <dbReference type="EMBL" id="QHT07294.1"/>
    </source>
</evidence>
<proteinExistence type="predicted"/>
<protein>
    <submittedName>
        <fullName evidence="2">Uncharacterized protein</fullName>
    </submittedName>
</protein>
<keyword evidence="1" id="KW-1133">Transmembrane helix</keyword>
<organism evidence="2">
    <name type="scientific">viral metagenome</name>
    <dbReference type="NCBI Taxonomy" id="1070528"/>
    <lineage>
        <taxon>unclassified sequences</taxon>
        <taxon>metagenomes</taxon>
        <taxon>organismal metagenomes</taxon>
    </lineage>
</organism>
<dbReference type="EMBL" id="MN739481">
    <property type="protein sequence ID" value="QHT07294.1"/>
    <property type="molecule type" value="Genomic_DNA"/>
</dbReference>
<keyword evidence="1" id="KW-0472">Membrane</keyword>
<dbReference type="AlphaFoldDB" id="A0A6C0CU81"/>
<reference evidence="2" key="1">
    <citation type="journal article" date="2020" name="Nature">
        <title>Giant virus diversity and host interactions through global metagenomics.</title>
        <authorList>
            <person name="Schulz F."/>
            <person name="Roux S."/>
            <person name="Paez-Espino D."/>
            <person name="Jungbluth S."/>
            <person name="Walsh D.A."/>
            <person name="Denef V.J."/>
            <person name="McMahon K.D."/>
            <person name="Konstantinidis K.T."/>
            <person name="Eloe-Fadrosh E.A."/>
            <person name="Kyrpides N.C."/>
            <person name="Woyke T."/>
        </authorList>
    </citation>
    <scope>NUCLEOTIDE SEQUENCE</scope>
    <source>
        <strain evidence="2">GVMAG-M-3300021963-12</strain>
    </source>
</reference>
<feature type="transmembrane region" description="Helical" evidence="1">
    <location>
        <begin position="6"/>
        <end position="23"/>
    </location>
</feature>
<sequence length="56" mass="6322">MEMYTILFWISSLLFIGLSVYLLRSKRGCPILYAQIAAGCAMFITSKIGRKFLGLD</sequence>
<evidence type="ECO:0000256" key="1">
    <source>
        <dbReference type="SAM" id="Phobius"/>
    </source>
</evidence>